<proteinExistence type="predicted"/>
<gene>
    <name evidence="1" type="ORF">LPJ66_003062</name>
</gene>
<dbReference type="Proteomes" id="UP001150581">
    <property type="component" value="Unassembled WGS sequence"/>
</dbReference>
<evidence type="ECO:0000313" key="1">
    <source>
        <dbReference type="EMBL" id="KAJ1897931.1"/>
    </source>
</evidence>
<sequence>MVINYKRIFGLVHPEPEFMRQVLKEVLHTGIALMTVSIVIIWLTMCQGWSDMRWARWRKHGERKTVPLNDMVLGRLSYMDGRNTWVSDALVNSAGIICLLGSILMARGWRARLIVFRRVAWFLSILYFLRSITMSVTTIPPPITNCVPIVIHDANDMLRVISDVLSGRTKGCTDMVFSGHTAVCVVSFLFWVKYARHWSFIIYSAIHTVVGISSVLLVRYHYTLDVLLAIMMTFFVDFVYYHALDSAVRQRLAADRRARYIAAFGKDAFATSAKNRGTGFVYSRVASEDNKEFTHSNTGPDAINNSLARAGQDAKNVELERAYSSAFTLNTPVQEPKTAFPETLIGPDDIEKALGTSLAQEQFYSTGLVHDEDSNTYHQDMLLINRPLSKCLSTVVAWMDGLHLR</sequence>
<protein>
    <submittedName>
        <fullName evidence="1">Uncharacterized protein</fullName>
    </submittedName>
</protein>
<evidence type="ECO:0000313" key="2">
    <source>
        <dbReference type="Proteomes" id="UP001150581"/>
    </source>
</evidence>
<accession>A0ACC1ILT2</accession>
<dbReference type="EMBL" id="JANBPG010000284">
    <property type="protein sequence ID" value="KAJ1897931.1"/>
    <property type="molecule type" value="Genomic_DNA"/>
</dbReference>
<organism evidence="1 2">
    <name type="scientific">Kickxella alabastrina</name>
    <dbReference type="NCBI Taxonomy" id="61397"/>
    <lineage>
        <taxon>Eukaryota</taxon>
        <taxon>Fungi</taxon>
        <taxon>Fungi incertae sedis</taxon>
        <taxon>Zoopagomycota</taxon>
        <taxon>Kickxellomycotina</taxon>
        <taxon>Kickxellomycetes</taxon>
        <taxon>Kickxellales</taxon>
        <taxon>Kickxellaceae</taxon>
        <taxon>Kickxella</taxon>
    </lineage>
</organism>
<reference evidence="1" key="1">
    <citation type="submission" date="2022-07" db="EMBL/GenBank/DDBJ databases">
        <title>Phylogenomic reconstructions and comparative analyses of Kickxellomycotina fungi.</title>
        <authorList>
            <person name="Reynolds N.K."/>
            <person name="Stajich J.E."/>
            <person name="Barry K."/>
            <person name="Grigoriev I.V."/>
            <person name="Crous P."/>
            <person name="Smith M.E."/>
        </authorList>
    </citation>
    <scope>NUCLEOTIDE SEQUENCE</scope>
    <source>
        <strain evidence="1">Benny 63K</strain>
    </source>
</reference>
<comment type="caution">
    <text evidence="1">The sequence shown here is derived from an EMBL/GenBank/DDBJ whole genome shotgun (WGS) entry which is preliminary data.</text>
</comment>
<keyword evidence="2" id="KW-1185">Reference proteome</keyword>
<name>A0ACC1ILT2_9FUNG</name>